<reference evidence="3" key="1">
    <citation type="submission" date="2020-12" db="UniProtKB">
        <authorList>
            <consortium name="WormBaseParasite"/>
        </authorList>
    </citation>
    <scope>IDENTIFICATION</scope>
    <source>
        <strain evidence="3">MHco3</strain>
    </source>
</reference>
<dbReference type="SUPFAM" id="SSF47162">
    <property type="entry name" value="Apolipoprotein"/>
    <property type="match status" value="1"/>
</dbReference>
<feature type="region of interest" description="Disordered" evidence="1">
    <location>
        <begin position="1"/>
        <end position="89"/>
    </location>
</feature>
<accession>A0A7I4XVU5</accession>
<dbReference type="Gene3D" id="1.20.120.20">
    <property type="entry name" value="Apolipoprotein"/>
    <property type="match status" value="1"/>
</dbReference>
<keyword evidence="2" id="KW-1185">Reference proteome</keyword>
<dbReference type="OrthoDB" id="10385715at2759"/>
<organism evidence="2 3">
    <name type="scientific">Haemonchus contortus</name>
    <name type="common">Barber pole worm</name>
    <dbReference type="NCBI Taxonomy" id="6289"/>
    <lineage>
        <taxon>Eukaryota</taxon>
        <taxon>Metazoa</taxon>
        <taxon>Ecdysozoa</taxon>
        <taxon>Nematoda</taxon>
        <taxon>Chromadorea</taxon>
        <taxon>Rhabditida</taxon>
        <taxon>Rhabditina</taxon>
        <taxon>Rhabditomorpha</taxon>
        <taxon>Strongyloidea</taxon>
        <taxon>Trichostrongylidae</taxon>
        <taxon>Haemonchus</taxon>
    </lineage>
</organism>
<dbReference type="OMA" id="NRILMKM"/>
<name>A0A7I4XVU5_HAECO</name>
<feature type="compositionally biased region" description="Polar residues" evidence="1">
    <location>
        <begin position="44"/>
        <end position="57"/>
    </location>
</feature>
<protein>
    <submittedName>
        <fullName evidence="3">Phosphoprotein</fullName>
    </submittedName>
</protein>
<proteinExistence type="predicted"/>
<evidence type="ECO:0000256" key="1">
    <source>
        <dbReference type="SAM" id="MobiDB-lite"/>
    </source>
</evidence>
<feature type="compositionally biased region" description="Basic and acidic residues" evidence="1">
    <location>
        <begin position="65"/>
        <end position="89"/>
    </location>
</feature>
<evidence type="ECO:0000313" key="3">
    <source>
        <dbReference type="WBParaSite" id="HCON_00017550-00001"/>
    </source>
</evidence>
<dbReference type="Proteomes" id="UP000025227">
    <property type="component" value="Unplaced"/>
</dbReference>
<feature type="compositionally biased region" description="Basic and acidic residues" evidence="1">
    <location>
        <begin position="1"/>
        <end position="17"/>
    </location>
</feature>
<evidence type="ECO:0000313" key="2">
    <source>
        <dbReference type="Proteomes" id="UP000025227"/>
    </source>
</evidence>
<sequence length="216" mass="24796">MEEDQKKMAAKNQEEKAKPKKRSSKFIESTSAAKRTREDGGNPLQLQLRSLEVSQGSLEGLLRARNPEEDHRVGKTRSEHSGQPPAEDRYSYGKIEKSIADHHKFVKQSVAPTNLVIKPEHVDELLKQVMTSSTEMQSSLEEQMDNVRNRILMKMDEIFKELDQCRTEVERASNDAVMHEVREVSTRLAAFRTEFTQRFEALQKKLDQVPDIASML</sequence>
<dbReference type="AlphaFoldDB" id="A0A7I4XVU5"/>
<dbReference type="WBParaSite" id="HCON_00017550-00001">
    <property type="protein sequence ID" value="HCON_00017550-00001"/>
    <property type="gene ID" value="HCON_00017550"/>
</dbReference>